<keyword evidence="9" id="KW-1185">Reference proteome</keyword>
<comment type="similarity">
    <text evidence="2">Belongs to the SusD family.</text>
</comment>
<evidence type="ECO:0000259" key="7">
    <source>
        <dbReference type="Pfam" id="PF14322"/>
    </source>
</evidence>
<dbReference type="OrthoDB" id="621570at2"/>
<organism evidence="8 9">
    <name type="scientific">Mucilaginibacter gracilis</name>
    <dbReference type="NCBI Taxonomy" id="423350"/>
    <lineage>
        <taxon>Bacteria</taxon>
        <taxon>Pseudomonadati</taxon>
        <taxon>Bacteroidota</taxon>
        <taxon>Sphingobacteriia</taxon>
        <taxon>Sphingobacteriales</taxon>
        <taxon>Sphingobacteriaceae</taxon>
        <taxon>Mucilaginibacter</taxon>
    </lineage>
</organism>
<evidence type="ECO:0000313" key="9">
    <source>
        <dbReference type="Proteomes" id="UP000268007"/>
    </source>
</evidence>
<dbReference type="GO" id="GO:0009279">
    <property type="term" value="C:cell outer membrane"/>
    <property type="evidence" value="ECO:0007669"/>
    <property type="project" value="UniProtKB-SubCell"/>
</dbReference>
<sequence>MKINSIYKKFTICTILIMGILVAGCNKFVDVPAPVDSITGARAFDTDAKADAAVRGMYLYMVLGNTSGYGSTSPGLGVCSDELSLTTNTTSNAYYQLYNNAITSVNSSIYNYYWAPMYNVIYTANAIIEGCANSTGMSAAAKIQYTAEAKFLRAVNYFYLVNLWGDVPMPVSSDYTVNENLSRTPASQVYSLIVADLQYAQANLAKTYLGGALRYRANRYAASAMLARVYLYQQDWADAETAATDVIDGAGSSVYAMEPTLNNAFLVTSKEVILQIVQPATNLYTWDAFNFVPSLATSLPNYPITDALYYSFETGDLRKTNWIKTITIGTVTAHAPYKYKLTSGTTATASRTEALVFLRLGEQYLIRAEARAQQNKLATAITDLDAVRHRAGITLIGTTQPNIIQADLLTKIAHERFVELFAEQGHRWLDLKRTGQADVVLAGKPNWTPQAQLFPIPATDITNDHNLVQNPGYN</sequence>
<evidence type="ECO:0000256" key="4">
    <source>
        <dbReference type="ARBA" id="ARBA00023136"/>
    </source>
</evidence>
<evidence type="ECO:0000256" key="1">
    <source>
        <dbReference type="ARBA" id="ARBA00004442"/>
    </source>
</evidence>
<keyword evidence="5" id="KW-0998">Cell outer membrane</keyword>
<gene>
    <name evidence="8" type="ORF">BDD43_4225</name>
</gene>
<name>A0A495J6F7_9SPHI</name>
<dbReference type="InterPro" id="IPR033985">
    <property type="entry name" value="SusD-like_N"/>
</dbReference>
<feature type="domain" description="SusD-like N-terminal" evidence="7">
    <location>
        <begin position="83"/>
        <end position="231"/>
    </location>
</feature>
<comment type="caution">
    <text evidence="8">The sequence shown here is derived from an EMBL/GenBank/DDBJ whole genome shotgun (WGS) entry which is preliminary data.</text>
</comment>
<dbReference type="SUPFAM" id="SSF48452">
    <property type="entry name" value="TPR-like"/>
    <property type="match status" value="1"/>
</dbReference>
<comment type="subcellular location">
    <subcellularLocation>
        <location evidence="1">Cell outer membrane</location>
    </subcellularLocation>
</comment>
<evidence type="ECO:0000256" key="2">
    <source>
        <dbReference type="ARBA" id="ARBA00006275"/>
    </source>
</evidence>
<protein>
    <submittedName>
        <fullName evidence="8">SusD-like starch-binding protein associating with outer membrane</fullName>
    </submittedName>
</protein>
<dbReference type="Gene3D" id="1.25.40.390">
    <property type="match status" value="1"/>
</dbReference>
<dbReference type="Pfam" id="PF14322">
    <property type="entry name" value="SusD-like_3"/>
    <property type="match status" value="1"/>
</dbReference>
<reference evidence="8 9" key="1">
    <citation type="submission" date="2018-10" db="EMBL/GenBank/DDBJ databases">
        <title>Genomic Encyclopedia of Archaeal and Bacterial Type Strains, Phase II (KMG-II): from individual species to whole genera.</title>
        <authorList>
            <person name="Goeker M."/>
        </authorList>
    </citation>
    <scope>NUCLEOTIDE SEQUENCE [LARGE SCALE GENOMIC DNA]</scope>
    <source>
        <strain evidence="8 9">DSM 18602</strain>
    </source>
</reference>
<dbReference type="AlphaFoldDB" id="A0A495J6F7"/>
<dbReference type="CDD" id="cd08977">
    <property type="entry name" value="SusD"/>
    <property type="match status" value="1"/>
</dbReference>
<feature type="domain" description="RagB/SusD" evidence="6">
    <location>
        <begin position="320"/>
        <end position="473"/>
    </location>
</feature>
<dbReference type="Pfam" id="PF07980">
    <property type="entry name" value="SusD_RagB"/>
    <property type="match status" value="1"/>
</dbReference>
<dbReference type="InterPro" id="IPR012944">
    <property type="entry name" value="SusD_RagB_dom"/>
</dbReference>
<keyword evidence="3" id="KW-0732">Signal</keyword>
<evidence type="ECO:0000256" key="3">
    <source>
        <dbReference type="ARBA" id="ARBA00022729"/>
    </source>
</evidence>
<dbReference type="InterPro" id="IPR011990">
    <property type="entry name" value="TPR-like_helical_dom_sf"/>
</dbReference>
<evidence type="ECO:0000256" key="5">
    <source>
        <dbReference type="ARBA" id="ARBA00023237"/>
    </source>
</evidence>
<proteinExistence type="inferred from homology"/>
<keyword evidence="4" id="KW-0472">Membrane</keyword>
<dbReference type="PROSITE" id="PS51257">
    <property type="entry name" value="PROKAR_LIPOPROTEIN"/>
    <property type="match status" value="1"/>
</dbReference>
<evidence type="ECO:0000259" key="6">
    <source>
        <dbReference type="Pfam" id="PF07980"/>
    </source>
</evidence>
<dbReference type="EMBL" id="RBKU01000001">
    <property type="protein sequence ID" value="RKR84008.1"/>
    <property type="molecule type" value="Genomic_DNA"/>
</dbReference>
<accession>A0A495J6F7</accession>
<dbReference type="Proteomes" id="UP000268007">
    <property type="component" value="Unassembled WGS sequence"/>
</dbReference>
<evidence type="ECO:0000313" key="8">
    <source>
        <dbReference type="EMBL" id="RKR84008.1"/>
    </source>
</evidence>